<evidence type="ECO:0000256" key="2">
    <source>
        <dbReference type="ARBA" id="ARBA00007606"/>
    </source>
</evidence>
<dbReference type="PROSITE" id="PS50011">
    <property type="entry name" value="PROTEIN_KINASE_DOM"/>
    <property type="match status" value="1"/>
</dbReference>
<dbReference type="GO" id="GO:0005886">
    <property type="term" value="C:plasma membrane"/>
    <property type="evidence" value="ECO:0007669"/>
    <property type="project" value="UniProtKB-SubCell"/>
</dbReference>
<dbReference type="AlphaFoldDB" id="A0A6J1G9J2"/>
<dbReference type="SUPFAM" id="SSF56112">
    <property type="entry name" value="Protein kinase-like (PK-like)"/>
    <property type="match status" value="1"/>
</dbReference>
<reference evidence="24" key="1">
    <citation type="submission" date="2025-08" db="UniProtKB">
        <authorList>
            <consortium name="RefSeq"/>
        </authorList>
    </citation>
    <scope>IDENTIFICATION</scope>
    <source>
        <tissue evidence="24">Young leaves</tissue>
    </source>
</reference>
<feature type="domain" description="Protein kinase" evidence="22">
    <location>
        <begin position="366"/>
        <end position="633"/>
    </location>
</feature>
<evidence type="ECO:0000256" key="10">
    <source>
        <dbReference type="ARBA" id="ARBA00022729"/>
    </source>
</evidence>
<evidence type="ECO:0000256" key="21">
    <source>
        <dbReference type="SAM" id="Phobius"/>
    </source>
</evidence>
<keyword evidence="9 21" id="KW-0812">Transmembrane</keyword>
<protein>
    <recommendedName>
        <fullName evidence="5">non-specific serine/threonine protein kinase</fullName>
        <ecNumber evidence="5">2.7.11.1</ecNumber>
    </recommendedName>
</protein>
<dbReference type="InterPro" id="IPR013320">
    <property type="entry name" value="ConA-like_dom_sf"/>
</dbReference>
<sequence length="684" mass="76026">MFSSLEHFVFLHSHMAIAFAAPLALLSVLLSLAAPSVEPPFTYHGFNDSKLALDGAIVMNPSGALRLTNRSLNAIGHAFYPTPFQMFDKNSDPSANVSSFNTTFVFAINPSSPGQGGFGLAFVLAPSTNFEGADSKHFLGLFNSTNDGNTSNHIFAVEFDTVNGHEEDKNTKGNHVGININGVSSVASKPASYSDYGDANEKDFQMDSGDPIIAWIEYDGPNKIVNVTVAPFTKQQKKPTDRLLSRRIDLKDVLKEQMFVGFSASTGDQTSSHYILGWSFAVNGPAPSLNYSLLPNPPKEQDLVPPPSNSHFKVLIAVFSVVAILGIFFLAFWFRRMWQTERLEDWERDCPHRFNYRDLYTATKGFKSSELIGIGGFGSVYKGQLRSTGIEIAVKRVRGNSRQGMKEFAAEIESLGRLRHKNLVNLQGWCKKKNDLLIVYDYIPNGSLYSLLYHPKNNNILNWKQRFNILKGIAAGLLYLHEEWEQVVIHRDVKPSNVLIDADMNARLSDFGLARQYDHAEESHTTGVVGTIGYIAPELVRTGKASKNTDVFGYGVLLLEVACGRKPLESDQFILVEWVMECYETGQILYAADPKLNLVYEVEEMEMVLQLGLLCTHQRPEARPTMRQVTRFLHGDDPVPAVDDWACSQTYSKCNSRITEVISARSYRSLSIGAISSSSIDAGR</sequence>
<evidence type="ECO:0000256" key="16">
    <source>
        <dbReference type="ARBA" id="ARBA00023136"/>
    </source>
</evidence>
<evidence type="ECO:0000256" key="9">
    <source>
        <dbReference type="ARBA" id="ARBA00022692"/>
    </source>
</evidence>
<keyword evidence="12 20" id="KW-0547">Nucleotide-binding</keyword>
<evidence type="ECO:0000256" key="3">
    <source>
        <dbReference type="ARBA" id="ARBA00008536"/>
    </source>
</evidence>
<evidence type="ECO:0000256" key="8">
    <source>
        <dbReference type="ARBA" id="ARBA00022679"/>
    </source>
</evidence>
<feature type="binding site" evidence="20">
    <location>
        <position position="395"/>
    </location>
    <ligand>
        <name>ATP</name>
        <dbReference type="ChEBI" id="CHEBI:30616"/>
    </ligand>
</feature>
<dbReference type="PROSITE" id="PS00107">
    <property type="entry name" value="PROTEIN_KINASE_ATP"/>
    <property type="match status" value="1"/>
</dbReference>
<keyword evidence="11" id="KW-0430">Lectin</keyword>
<comment type="subcellular location">
    <subcellularLocation>
        <location evidence="1">Cell membrane</location>
        <topology evidence="1">Single-pass type I membrane protein</topology>
    </subcellularLocation>
</comment>
<organism evidence="23 24">
    <name type="scientific">Cucurbita moschata</name>
    <name type="common">Winter crookneck squash</name>
    <name type="synonym">Cucurbita pepo var. moschata</name>
    <dbReference type="NCBI Taxonomy" id="3662"/>
    <lineage>
        <taxon>Eukaryota</taxon>
        <taxon>Viridiplantae</taxon>
        <taxon>Streptophyta</taxon>
        <taxon>Embryophyta</taxon>
        <taxon>Tracheophyta</taxon>
        <taxon>Spermatophyta</taxon>
        <taxon>Magnoliopsida</taxon>
        <taxon>eudicotyledons</taxon>
        <taxon>Gunneridae</taxon>
        <taxon>Pentapetalae</taxon>
        <taxon>rosids</taxon>
        <taxon>fabids</taxon>
        <taxon>Cucurbitales</taxon>
        <taxon>Cucurbitaceae</taxon>
        <taxon>Cucurbiteae</taxon>
        <taxon>Cucurbita</taxon>
    </lineage>
</organism>
<evidence type="ECO:0000313" key="23">
    <source>
        <dbReference type="Proteomes" id="UP000504609"/>
    </source>
</evidence>
<feature type="transmembrane region" description="Helical" evidence="21">
    <location>
        <begin position="314"/>
        <end position="334"/>
    </location>
</feature>
<keyword evidence="23" id="KW-1185">Reference proteome</keyword>
<evidence type="ECO:0000256" key="6">
    <source>
        <dbReference type="ARBA" id="ARBA00022475"/>
    </source>
</evidence>
<dbReference type="CDD" id="cd14066">
    <property type="entry name" value="STKc_IRAK"/>
    <property type="match status" value="1"/>
</dbReference>
<evidence type="ECO:0000256" key="1">
    <source>
        <dbReference type="ARBA" id="ARBA00004251"/>
    </source>
</evidence>
<evidence type="ECO:0000256" key="19">
    <source>
        <dbReference type="ARBA" id="ARBA00048679"/>
    </source>
</evidence>
<dbReference type="InterPro" id="IPR050528">
    <property type="entry name" value="L-type_Lectin-RKs"/>
</dbReference>
<dbReference type="Gene3D" id="2.60.120.200">
    <property type="match status" value="1"/>
</dbReference>
<evidence type="ECO:0000256" key="7">
    <source>
        <dbReference type="ARBA" id="ARBA00022527"/>
    </source>
</evidence>
<dbReference type="Pfam" id="PF00139">
    <property type="entry name" value="Lectin_legB"/>
    <property type="match status" value="1"/>
</dbReference>
<evidence type="ECO:0000259" key="22">
    <source>
        <dbReference type="PROSITE" id="PS50011"/>
    </source>
</evidence>
<dbReference type="InterPro" id="IPR000719">
    <property type="entry name" value="Prot_kinase_dom"/>
</dbReference>
<keyword evidence="17" id="KW-0675">Receptor</keyword>
<dbReference type="InterPro" id="IPR011009">
    <property type="entry name" value="Kinase-like_dom_sf"/>
</dbReference>
<keyword evidence="7" id="KW-0723">Serine/threonine-protein kinase</keyword>
<evidence type="ECO:0000256" key="4">
    <source>
        <dbReference type="ARBA" id="ARBA00010217"/>
    </source>
</evidence>
<evidence type="ECO:0000256" key="5">
    <source>
        <dbReference type="ARBA" id="ARBA00012513"/>
    </source>
</evidence>
<keyword evidence="13" id="KW-0418">Kinase</keyword>
<dbReference type="InterPro" id="IPR001220">
    <property type="entry name" value="Legume_lectin_dom"/>
</dbReference>
<dbReference type="InterPro" id="IPR017441">
    <property type="entry name" value="Protein_kinase_ATP_BS"/>
</dbReference>
<dbReference type="Pfam" id="PF00069">
    <property type="entry name" value="Pkinase"/>
    <property type="match status" value="1"/>
</dbReference>
<dbReference type="FunFam" id="1.10.510.10:FF:000108">
    <property type="entry name" value="L-type lectin-domain containing receptor kinase S.4"/>
    <property type="match status" value="1"/>
</dbReference>
<keyword evidence="16 21" id="KW-0472">Membrane</keyword>
<gene>
    <name evidence="24" type="primary">LOC111452039</name>
</gene>
<comment type="similarity">
    <text evidence="3">In the N-terminal section; belongs to the leguminous lectin family.</text>
</comment>
<keyword evidence="6" id="KW-1003">Cell membrane</keyword>
<dbReference type="CDD" id="cd06899">
    <property type="entry name" value="lectin_legume_LecRK_Arcelin_ConA"/>
    <property type="match status" value="1"/>
</dbReference>
<dbReference type="SMART" id="SM00220">
    <property type="entry name" value="S_TKc"/>
    <property type="match status" value="1"/>
</dbReference>
<comment type="similarity">
    <text evidence="2">Belongs to the leguminous lectin family.</text>
</comment>
<dbReference type="SUPFAM" id="SSF49899">
    <property type="entry name" value="Concanavalin A-like lectins/glucanases"/>
    <property type="match status" value="1"/>
</dbReference>
<dbReference type="PANTHER" id="PTHR27007">
    <property type="match status" value="1"/>
</dbReference>
<evidence type="ECO:0000313" key="24">
    <source>
        <dbReference type="RefSeq" id="XP_022948335.1"/>
    </source>
</evidence>
<accession>A0A6J1G9J2</accession>
<keyword evidence="14 20" id="KW-0067">ATP-binding</keyword>
<dbReference type="GO" id="GO:0004674">
    <property type="term" value="F:protein serine/threonine kinase activity"/>
    <property type="evidence" value="ECO:0007669"/>
    <property type="project" value="UniProtKB-KW"/>
</dbReference>
<proteinExistence type="inferred from homology"/>
<evidence type="ECO:0000256" key="20">
    <source>
        <dbReference type="PROSITE-ProRule" id="PRU10141"/>
    </source>
</evidence>
<keyword evidence="15 21" id="KW-1133">Transmembrane helix</keyword>
<evidence type="ECO:0000256" key="12">
    <source>
        <dbReference type="ARBA" id="ARBA00022741"/>
    </source>
</evidence>
<dbReference type="FunFam" id="3.30.200.20:FF:000178">
    <property type="entry name" value="serine/threonine-protein kinase PBS1-like"/>
    <property type="match status" value="1"/>
</dbReference>
<dbReference type="RefSeq" id="XP_022948335.1">
    <property type="nucleotide sequence ID" value="XM_023092567.1"/>
</dbReference>
<comment type="catalytic activity">
    <reaction evidence="18">
        <text>L-threonyl-[protein] + ATP = O-phospho-L-threonyl-[protein] + ADP + H(+)</text>
        <dbReference type="Rhea" id="RHEA:46608"/>
        <dbReference type="Rhea" id="RHEA-COMP:11060"/>
        <dbReference type="Rhea" id="RHEA-COMP:11605"/>
        <dbReference type="ChEBI" id="CHEBI:15378"/>
        <dbReference type="ChEBI" id="CHEBI:30013"/>
        <dbReference type="ChEBI" id="CHEBI:30616"/>
        <dbReference type="ChEBI" id="CHEBI:61977"/>
        <dbReference type="ChEBI" id="CHEBI:456216"/>
        <dbReference type="EC" id="2.7.11.1"/>
    </reaction>
</comment>
<evidence type="ECO:0000256" key="13">
    <source>
        <dbReference type="ARBA" id="ARBA00022777"/>
    </source>
</evidence>
<dbReference type="KEGG" id="cmos:111452039"/>
<keyword evidence="10" id="KW-0732">Signal</keyword>
<comment type="similarity">
    <text evidence="4">In the C-terminal section; belongs to the protein kinase superfamily. Ser/Thr protein kinase family.</text>
</comment>
<dbReference type="GeneID" id="111452039"/>
<dbReference type="GO" id="GO:0005524">
    <property type="term" value="F:ATP binding"/>
    <property type="evidence" value="ECO:0007669"/>
    <property type="project" value="UniProtKB-UniRule"/>
</dbReference>
<evidence type="ECO:0000256" key="15">
    <source>
        <dbReference type="ARBA" id="ARBA00022989"/>
    </source>
</evidence>
<dbReference type="GO" id="GO:0030246">
    <property type="term" value="F:carbohydrate binding"/>
    <property type="evidence" value="ECO:0007669"/>
    <property type="project" value="UniProtKB-KW"/>
</dbReference>
<dbReference type="InterPro" id="IPR008271">
    <property type="entry name" value="Ser/Thr_kinase_AS"/>
</dbReference>
<dbReference type="PROSITE" id="PS00108">
    <property type="entry name" value="PROTEIN_KINASE_ST"/>
    <property type="match status" value="1"/>
</dbReference>
<dbReference type="Gene3D" id="3.30.200.20">
    <property type="entry name" value="Phosphorylase Kinase, domain 1"/>
    <property type="match status" value="1"/>
</dbReference>
<evidence type="ECO:0000256" key="17">
    <source>
        <dbReference type="ARBA" id="ARBA00023170"/>
    </source>
</evidence>
<dbReference type="Proteomes" id="UP000504609">
    <property type="component" value="Unplaced"/>
</dbReference>
<dbReference type="EC" id="2.7.11.1" evidence="5"/>
<comment type="catalytic activity">
    <reaction evidence="19">
        <text>L-seryl-[protein] + ATP = O-phospho-L-seryl-[protein] + ADP + H(+)</text>
        <dbReference type="Rhea" id="RHEA:17989"/>
        <dbReference type="Rhea" id="RHEA-COMP:9863"/>
        <dbReference type="Rhea" id="RHEA-COMP:11604"/>
        <dbReference type="ChEBI" id="CHEBI:15378"/>
        <dbReference type="ChEBI" id="CHEBI:29999"/>
        <dbReference type="ChEBI" id="CHEBI:30616"/>
        <dbReference type="ChEBI" id="CHEBI:83421"/>
        <dbReference type="ChEBI" id="CHEBI:456216"/>
        <dbReference type="EC" id="2.7.11.1"/>
    </reaction>
</comment>
<dbReference type="FunFam" id="2.60.120.200:FF:000096">
    <property type="entry name" value="L-type lectin-domain containing receptor kinase V.9"/>
    <property type="match status" value="1"/>
</dbReference>
<name>A0A6J1G9J2_CUCMO</name>
<dbReference type="Gene3D" id="1.10.510.10">
    <property type="entry name" value="Transferase(Phosphotransferase) domain 1"/>
    <property type="match status" value="1"/>
</dbReference>
<evidence type="ECO:0000256" key="14">
    <source>
        <dbReference type="ARBA" id="ARBA00022840"/>
    </source>
</evidence>
<keyword evidence="8" id="KW-0808">Transferase</keyword>
<evidence type="ECO:0000256" key="18">
    <source>
        <dbReference type="ARBA" id="ARBA00047899"/>
    </source>
</evidence>
<evidence type="ECO:0000256" key="11">
    <source>
        <dbReference type="ARBA" id="ARBA00022734"/>
    </source>
</evidence>